<keyword evidence="2" id="KW-1185">Reference proteome</keyword>
<dbReference type="Proteomes" id="UP000823736">
    <property type="component" value="Unassembled WGS sequence"/>
</dbReference>
<evidence type="ECO:0000313" key="1">
    <source>
        <dbReference type="EMBL" id="MBP1986229.1"/>
    </source>
</evidence>
<reference evidence="1" key="1">
    <citation type="submission" date="2021-03" db="EMBL/GenBank/DDBJ databases">
        <title>Genomic Encyclopedia of Type Strains, Phase IV (KMG-IV): sequencing the most valuable type-strain genomes for metagenomic binning, comparative biology and taxonomic classification.</title>
        <authorList>
            <person name="Goeker M."/>
        </authorList>
    </citation>
    <scope>NUCLEOTIDE SEQUENCE</scope>
    <source>
        <strain evidence="1">DSM 26232</strain>
    </source>
</reference>
<proteinExistence type="predicted"/>
<protein>
    <submittedName>
        <fullName evidence="1">Uncharacterized protein</fullName>
    </submittedName>
</protein>
<organism evidence="1 2">
    <name type="scientific">Halolamina salifodinae</name>
    <dbReference type="NCBI Taxonomy" id="1202767"/>
    <lineage>
        <taxon>Archaea</taxon>
        <taxon>Methanobacteriati</taxon>
        <taxon>Methanobacteriota</taxon>
        <taxon>Stenosarchaea group</taxon>
        <taxon>Halobacteria</taxon>
        <taxon>Halobacteriales</taxon>
        <taxon>Haloferacaceae</taxon>
    </lineage>
</organism>
<evidence type="ECO:0000313" key="2">
    <source>
        <dbReference type="Proteomes" id="UP000823736"/>
    </source>
</evidence>
<gene>
    <name evidence="1" type="ORF">J2753_000702</name>
</gene>
<sequence>MASSEFSPPENCPLDLAPGEAALAKLGGQDSPIEHLPQRAYENLLVVTVGAPKTVEAAVREAGGDPSNVGIVPVSASPLHYDGPCWTADRVSPSDLTGISMQFARGERYLADGSGWVVVDGLGTMLMYAEEENLYRLLSHLTGRTRERKLRHVTGIVDSVVSETTLARFRDLHDRSVSLE</sequence>
<comment type="caution">
    <text evidence="1">The sequence shown here is derived from an EMBL/GenBank/DDBJ whole genome shotgun (WGS) entry which is preliminary data.</text>
</comment>
<name>A0A8T4GTL9_9EURY</name>
<dbReference type="RefSeq" id="WP_209490472.1">
    <property type="nucleotide sequence ID" value="NZ_JAGGLC010000001.1"/>
</dbReference>
<dbReference type="OrthoDB" id="341687at2157"/>
<dbReference type="AlphaFoldDB" id="A0A8T4GTL9"/>
<dbReference type="InterPro" id="IPR055927">
    <property type="entry name" value="DUF7504"/>
</dbReference>
<dbReference type="EMBL" id="JAGGLC010000001">
    <property type="protein sequence ID" value="MBP1986229.1"/>
    <property type="molecule type" value="Genomic_DNA"/>
</dbReference>
<accession>A0A8T4GTL9</accession>
<dbReference type="Pfam" id="PF24336">
    <property type="entry name" value="DUF7504"/>
    <property type="match status" value="1"/>
</dbReference>